<dbReference type="Pfam" id="PF08379">
    <property type="entry name" value="Bact_transglu_N"/>
    <property type="match status" value="1"/>
</dbReference>
<dbReference type="SUPFAM" id="SSF54001">
    <property type="entry name" value="Cysteine proteinases"/>
    <property type="match status" value="1"/>
</dbReference>
<evidence type="ECO:0000313" key="2">
    <source>
        <dbReference type="EMBL" id="MCQ8241230.1"/>
    </source>
</evidence>
<sequence>MPVLTVEHETTYSYRRAVGFGEHRMMFRPRDSVDQKLLDWQLEIGPAPAELRSILDTQGNNITLARFRGRAKELRFLNRLVVDHTPVVPEPEMLAPYARSWPFTYELDDRHDLARTMDRHYPDPGHAVDAWARSFLLRAQATSIAGTVPVLDLLRSVTAEIRRDFTYTPRFEEGMQEPARTLALRNGTCRDFAILMMEAVRSLGFAARFVTGYIYSPGADPARPAPPGGAPTHSDTARAVAPAGVATRLGGGSTHAWIEVFLPGLGWTDFDPTNDIVGSRDLIRVASVRDWHQAVPLAGTWTGFPADSVGMSVSVSVSSSDAAPILPQAPRVAELVSLAAGGGTRAMPDRSAIGGSS</sequence>
<protein>
    <submittedName>
        <fullName evidence="2">Transglutaminase family protein</fullName>
    </submittedName>
</protein>
<evidence type="ECO:0000259" key="1">
    <source>
        <dbReference type="SMART" id="SM00460"/>
    </source>
</evidence>
<dbReference type="PANTHER" id="PTHR33490">
    <property type="entry name" value="BLR5614 PROTEIN-RELATED"/>
    <property type="match status" value="1"/>
</dbReference>
<name>A0ABT1W0V4_9PROT</name>
<dbReference type="Pfam" id="PF01841">
    <property type="entry name" value="Transglut_core"/>
    <property type="match status" value="1"/>
</dbReference>
<accession>A0ABT1W0V4</accession>
<gene>
    <name evidence="2" type="ORF">NFI88_10300</name>
</gene>
<dbReference type="InterPro" id="IPR013589">
    <property type="entry name" value="Bac_transglu_N"/>
</dbReference>
<dbReference type="Proteomes" id="UP001524547">
    <property type="component" value="Unassembled WGS sequence"/>
</dbReference>
<dbReference type="RefSeq" id="WP_422919981.1">
    <property type="nucleotide sequence ID" value="NZ_JAMZEJ010000006.1"/>
</dbReference>
<feature type="domain" description="Transglutaminase-like" evidence="1">
    <location>
        <begin position="181"/>
        <end position="274"/>
    </location>
</feature>
<reference evidence="2 3" key="1">
    <citation type="submission" date="2022-06" db="EMBL/GenBank/DDBJ databases">
        <title>Rhizosaccharibacter gen. nov. sp. nov. KSS12, endophytic bacteria isolated from sugarcane.</title>
        <authorList>
            <person name="Pitiwittayakul N."/>
        </authorList>
    </citation>
    <scope>NUCLEOTIDE SEQUENCE [LARGE SCALE GENOMIC DNA]</scope>
    <source>
        <strain evidence="2 3">KSS12</strain>
    </source>
</reference>
<dbReference type="PANTHER" id="PTHR33490:SF1">
    <property type="entry name" value="SLL1233 PROTEIN"/>
    <property type="match status" value="1"/>
</dbReference>
<dbReference type="SMART" id="SM00460">
    <property type="entry name" value="TGc"/>
    <property type="match status" value="1"/>
</dbReference>
<proteinExistence type="predicted"/>
<comment type="caution">
    <text evidence="2">The sequence shown here is derived from an EMBL/GenBank/DDBJ whole genome shotgun (WGS) entry which is preliminary data.</text>
</comment>
<dbReference type="InterPro" id="IPR038765">
    <property type="entry name" value="Papain-like_cys_pep_sf"/>
</dbReference>
<organism evidence="2 3">
    <name type="scientific">Rhizosaccharibacter radicis</name>
    <dbReference type="NCBI Taxonomy" id="2782605"/>
    <lineage>
        <taxon>Bacteria</taxon>
        <taxon>Pseudomonadati</taxon>
        <taxon>Pseudomonadota</taxon>
        <taxon>Alphaproteobacteria</taxon>
        <taxon>Acetobacterales</taxon>
        <taxon>Acetobacteraceae</taxon>
        <taxon>Rhizosaccharibacter</taxon>
    </lineage>
</organism>
<dbReference type="Gene3D" id="3.10.620.30">
    <property type="match status" value="1"/>
</dbReference>
<evidence type="ECO:0000313" key="3">
    <source>
        <dbReference type="Proteomes" id="UP001524547"/>
    </source>
</evidence>
<dbReference type="EMBL" id="JAMZEJ010000006">
    <property type="protein sequence ID" value="MCQ8241230.1"/>
    <property type="molecule type" value="Genomic_DNA"/>
</dbReference>
<keyword evidence="3" id="KW-1185">Reference proteome</keyword>
<dbReference type="InterPro" id="IPR002931">
    <property type="entry name" value="Transglutaminase-like"/>
</dbReference>